<reference evidence="1 2" key="1">
    <citation type="submission" date="2019-10" db="EMBL/GenBank/DDBJ databases">
        <title>Alkalibaculum tamaniensis sp.nov., a new alkaliphilic acetogen, isolated on methoxylated aromatics from a mud volcano.</title>
        <authorList>
            <person name="Khomyakova M.A."/>
            <person name="Merkel A.Y."/>
            <person name="Bonch-Osmolovskaya E.A."/>
            <person name="Slobodkin A.I."/>
        </authorList>
    </citation>
    <scope>NUCLEOTIDE SEQUENCE [LARGE SCALE GENOMIC DNA]</scope>
    <source>
        <strain evidence="1 2">M08DMB</strain>
    </source>
</reference>
<dbReference type="RefSeq" id="WP_152800706.1">
    <property type="nucleotide sequence ID" value="NZ_WHNX01000001.1"/>
</dbReference>
<sequence>MESIKTNAGALPSNAGDDFHLLWAAQKILEMLKPNVTLTAVTVEGPAWQDSVVADIDDSKLYAIDLAEYYGGTDFQSASKIVFSQLKYSTYMGDVAWTAASLCHSDNKKKDNSIIRRIADAYKEYTEKNADSRDKLIVKFVSNRSISDSLKQSIVKAKELLANKNYKQANTLIKNLCPEFRVEIERFYKESNLNSIAFLGFIKMLDFEDCGTATRSIKKAEIIQLLGNWGIDSLQNKYNEIIMTIRDRMMPGRNANVAMTKDFVCSLFGGNYTRFFPAPTNIHLLKTGYIERVCVHDLIKIVLEQEKAPICVHATAGIGKTTLVNNMGRYLPYSSAVVLYDCYGGGTYLQPSDSRYECDTAIPQICNSLALECKTDFLLERRLKGSEFFQELCIRLEHAVKYVKSFSENAIILLIIDAADNSVFAAKQNGSSCFIDKLLQQHLPKGVRLLLTYRTEHANYFSFPDNSMFFQVPTFNLHESTEHIRSFYPVVADEVCLEFHDLSKGIPRVQAYVLASNRETSHELVDMLRPNGKTTEDLLNDILEEIWQRYGEKNEEISLIFGLLINLPRPIPIVIATKIIDCSPEMLQSLSVDCSFGLYIENDFIYFRDEDFETFLREKYCDNLKAVSTIADYMYQHRHQNPYCAKHVHSFLAQQTDISKLLNISLEESIDESLVDITEASRIMLSRIKATLNIPIIKTQEYWKESFQLIYKIIDFSKSDEAINKLIQSNPEQAYLYCDNNTLLKVFTTDRNDFDLGKAAFIFSMKSETETKALSYLDSYRGAINYYYSKPDEKRNPVKRPHLGDIVNVAESLLRLKDEISMKRWIASWTNKVFQANVLFEVFVRLINRNDMQLANQVERMHWSFHCKLSIVAVYLKCKKVPPIYLVEYLIKMFNKAQALNLDDFNKDHVILFLEYLCKDDKDRDMLPLNIISKYKINYRVSYLSYIHGEDEHELDINVRFYILGKTLRNENINSEDFCDKDGLKKDKRLTQKEIDERVKDIKKVYDFLLPAYMYRIQVILGVNRETTEVLYKDCLTKLDRMFWNDLDSQKSGSIRLYLLALADAVLYMNITDSHTIHNSLLKIARTTKIYRDTKFALADLCSYDRRSYQFTLETLKSISDELIQHPISAMEASEAYIQCAQIGQKVEISVGQIYFEKALQAAKGLDYESYRKLELFNVLSNVASNRGYLSDIELSHEFMRLAEDYYRKMGDSKNFPYKEVFETATTLCPENIFSVMCRLDDRNDFDHFSLPESAFYVLSGLLEKGIYQPDIISSLSTILLPEQPSDYSNLIEKILHQLKKAPISVQQKGLDILIHDTLYNVPLTYKDTLAKEITIYINKNQLSSCKNCQEITALNDFLCSIDNQEAKEQQIENEKTNLPIPDMNYMQSHPISGSIQLVDYLKELDRDGQVKFVDLWLANTLPEGYISSANILIEACLNGIYSIEWTKIMNVFIKHINTWSVWPSVEAWRNDVSIQRKIFVDHMDKILSSYRNYYDKLTSIFNVQTVDIRAFFIEYLISQDNVSSENIMEILKKLSIRLPAGFAEEAIKWCVFIEIPSIHPLYGDKPFSDNFSQIDEDLLPVCKLLWRMLGHPDKKYRWTAAHILRNLYSCGYSSIIRHLITLYHAPFDSRYMDKNNFFFVGQLNYLF</sequence>
<evidence type="ECO:0000313" key="1">
    <source>
        <dbReference type="EMBL" id="MPW24328.1"/>
    </source>
</evidence>
<dbReference type="InterPro" id="IPR027417">
    <property type="entry name" value="P-loop_NTPase"/>
</dbReference>
<keyword evidence="2" id="KW-1185">Reference proteome</keyword>
<dbReference type="EMBL" id="WHNX01000001">
    <property type="protein sequence ID" value="MPW24328.1"/>
    <property type="molecule type" value="Genomic_DNA"/>
</dbReference>
<proteinExistence type="predicted"/>
<evidence type="ECO:0008006" key="3">
    <source>
        <dbReference type="Google" id="ProtNLM"/>
    </source>
</evidence>
<accession>A0A6A7K4L3</accession>
<protein>
    <recommendedName>
        <fullName evidence="3">ATP-binding protein</fullName>
    </recommendedName>
</protein>
<dbReference type="SUPFAM" id="SSF52540">
    <property type="entry name" value="P-loop containing nucleoside triphosphate hydrolases"/>
    <property type="match status" value="1"/>
</dbReference>
<evidence type="ECO:0000313" key="2">
    <source>
        <dbReference type="Proteomes" id="UP000440004"/>
    </source>
</evidence>
<comment type="caution">
    <text evidence="1">The sequence shown here is derived from an EMBL/GenBank/DDBJ whole genome shotgun (WGS) entry which is preliminary data.</text>
</comment>
<dbReference type="Proteomes" id="UP000440004">
    <property type="component" value="Unassembled WGS sequence"/>
</dbReference>
<gene>
    <name evidence="1" type="ORF">GC105_00785</name>
</gene>
<name>A0A6A7K4L3_9FIRM</name>
<organism evidence="1 2">
    <name type="scientific">Alkalibaculum sporogenes</name>
    <dbReference type="NCBI Taxonomy" id="2655001"/>
    <lineage>
        <taxon>Bacteria</taxon>
        <taxon>Bacillati</taxon>
        <taxon>Bacillota</taxon>
        <taxon>Clostridia</taxon>
        <taxon>Eubacteriales</taxon>
        <taxon>Eubacteriaceae</taxon>
        <taxon>Alkalibaculum</taxon>
    </lineage>
</organism>